<dbReference type="GeneTree" id="ENSGT00910000146997"/>
<feature type="signal peptide" evidence="2">
    <location>
        <begin position="1"/>
        <end position="19"/>
    </location>
</feature>
<keyword evidence="2" id="KW-0732">Signal</keyword>
<keyword evidence="1" id="KW-0812">Transmembrane</keyword>
<proteinExistence type="predicted"/>
<dbReference type="Ensembl" id="ENSCATT00000037340.1">
    <property type="protein sequence ID" value="ENSCATP00000013203.1"/>
    <property type="gene ID" value="ENSCATG00000030747.1"/>
</dbReference>
<feature type="chain" id="PRO_5014449710" evidence="2">
    <location>
        <begin position="20"/>
        <end position="120"/>
    </location>
</feature>
<dbReference type="OMA" id="IHAYSFA"/>
<keyword evidence="1" id="KW-0472">Membrane</keyword>
<dbReference type="Bgee" id="ENSCATG00000030747">
    <property type="expression patterns" value="Expressed in skeletal muscle tissue and 12 other cell types or tissues"/>
</dbReference>
<keyword evidence="1" id="KW-1133">Transmembrane helix</keyword>
<accession>A0A2K5LJW2</accession>
<protein>
    <submittedName>
        <fullName evidence="3">Uncharacterized protein</fullName>
    </submittedName>
</protein>
<evidence type="ECO:0000256" key="2">
    <source>
        <dbReference type="SAM" id="SignalP"/>
    </source>
</evidence>
<reference evidence="3" key="2">
    <citation type="submission" date="2025-09" db="UniProtKB">
        <authorList>
            <consortium name="Ensembl"/>
        </authorList>
    </citation>
    <scope>IDENTIFICATION</scope>
</reference>
<dbReference type="AlphaFoldDB" id="A0A2K5LJW2"/>
<reference evidence="3" key="1">
    <citation type="submission" date="2025-08" db="UniProtKB">
        <authorList>
            <consortium name="Ensembl"/>
        </authorList>
    </citation>
    <scope>IDENTIFICATION</scope>
</reference>
<name>A0A2K5LJW2_CERAT</name>
<evidence type="ECO:0000256" key="1">
    <source>
        <dbReference type="SAM" id="Phobius"/>
    </source>
</evidence>
<evidence type="ECO:0000313" key="3">
    <source>
        <dbReference type="Ensembl" id="ENSCATP00000013203.1"/>
    </source>
</evidence>
<organism evidence="3 4">
    <name type="scientific">Cercocebus atys</name>
    <name type="common">Sooty mangabey</name>
    <name type="synonym">Cercocebus torquatus atys</name>
    <dbReference type="NCBI Taxonomy" id="9531"/>
    <lineage>
        <taxon>Eukaryota</taxon>
        <taxon>Metazoa</taxon>
        <taxon>Chordata</taxon>
        <taxon>Craniata</taxon>
        <taxon>Vertebrata</taxon>
        <taxon>Euteleostomi</taxon>
        <taxon>Mammalia</taxon>
        <taxon>Eutheria</taxon>
        <taxon>Euarchontoglires</taxon>
        <taxon>Primates</taxon>
        <taxon>Haplorrhini</taxon>
        <taxon>Catarrhini</taxon>
        <taxon>Cercopithecidae</taxon>
        <taxon>Cercopithecinae</taxon>
        <taxon>Cercocebus</taxon>
    </lineage>
</organism>
<keyword evidence="4" id="KW-1185">Reference proteome</keyword>
<sequence length="120" mass="14093">MKFLLVLFLDMGSCSVAPAGVQWCHHSQDFESSLANIMSFHLHKTKKKVKTNQIHAYSFALLLEFSEYQLFHTTFFHLLEYSEITLFWSFITIFLLLLINMLCQGKQFIILNDFGQKSYQ</sequence>
<evidence type="ECO:0000313" key="4">
    <source>
        <dbReference type="Proteomes" id="UP000233060"/>
    </source>
</evidence>
<feature type="transmembrane region" description="Helical" evidence="1">
    <location>
        <begin position="84"/>
        <end position="103"/>
    </location>
</feature>
<dbReference type="Proteomes" id="UP000233060">
    <property type="component" value="Unassembled WGS sequence"/>
</dbReference>